<dbReference type="EMBL" id="JBHFNQ010000220">
    <property type="protein sequence ID" value="MFB2881347.1"/>
    <property type="molecule type" value="Genomic_DNA"/>
</dbReference>
<organism evidence="1 2">
    <name type="scientific">Floridaenema aerugineum BLCC-F46</name>
    <dbReference type="NCBI Taxonomy" id="3153654"/>
    <lineage>
        <taxon>Bacteria</taxon>
        <taxon>Bacillati</taxon>
        <taxon>Cyanobacteriota</taxon>
        <taxon>Cyanophyceae</taxon>
        <taxon>Oscillatoriophycideae</taxon>
        <taxon>Aerosakkonematales</taxon>
        <taxon>Aerosakkonemataceae</taxon>
        <taxon>Floridanema</taxon>
        <taxon>Floridanema aerugineum</taxon>
    </lineage>
</organism>
<keyword evidence="2" id="KW-1185">Reference proteome</keyword>
<protein>
    <submittedName>
        <fullName evidence="1">Uncharacterized protein</fullName>
    </submittedName>
</protein>
<evidence type="ECO:0000313" key="2">
    <source>
        <dbReference type="Proteomes" id="UP001576774"/>
    </source>
</evidence>
<name>A0ABV4XEX3_9CYAN</name>
<reference evidence="1 2" key="1">
    <citation type="submission" date="2024-09" db="EMBL/GenBank/DDBJ databases">
        <title>Floridaenema gen nov. (Aerosakkonemataceae, Aerosakkonematales ord. nov., Cyanobacteria) from benthic tropical and subtropical fresh waters, with the description of four new species.</title>
        <authorList>
            <person name="Moretto J.A."/>
            <person name="Berthold D.E."/>
            <person name="Lefler F.W."/>
            <person name="Huang I.-S."/>
            <person name="Laughinghouse H. IV."/>
        </authorList>
    </citation>
    <scope>NUCLEOTIDE SEQUENCE [LARGE SCALE GENOMIC DNA]</scope>
    <source>
        <strain evidence="1 2">BLCC-F46</strain>
    </source>
</reference>
<dbReference type="Proteomes" id="UP001576774">
    <property type="component" value="Unassembled WGS sequence"/>
</dbReference>
<proteinExistence type="predicted"/>
<evidence type="ECO:0000313" key="1">
    <source>
        <dbReference type="EMBL" id="MFB2881347.1"/>
    </source>
</evidence>
<comment type="caution">
    <text evidence="1">The sequence shown here is derived from an EMBL/GenBank/DDBJ whole genome shotgun (WGS) entry which is preliminary data.</text>
</comment>
<sequence>MIMLRIATRSHLIFGRFSVVRSYLICSSLNSMPQLRKQLFTQQPDKH</sequence>
<dbReference type="RefSeq" id="WP_413274329.1">
    <property type="nucleotide sequence ID" value="NZ_JBHFNQ010000220.1"/>
</dbReference>
<accession>A0ABV4XEX3</accession>
<gene>
    <name evidence="1" type="ORF">ACE1CC_31220</name>
</gene>